<name>A0ABU2CL74_9MICO</name>
<gene>
    <name evidence="1" type="ORF">J2S48_001578</name>
</gene>
<organism evidence="1 2">
    <name type="scientific">Promicromonospora iranensis</name>
    <dbReference type="NCBI Taxonomy" id="1105144"/>
    <lineage>
        <taxon>Bacteria</taxon>
        <taxon>Bacillati</taxon>
        <taxon>Actinomycetota</taxon>
        <taxon>Actinomycetes</taxon>
        <taxon>Micrococcales</taxon>
        <taxon>Promicromonosporaceae</taxon>
        <taxon>Promicromonospora</taxon>
    </lineage>
</organism>
<evidence type="ECO:0000313" key="2">
    <source>
        <dbReference type="Proteomes" id="UP001183585"/>
    </source>
</evidence>
<dbReference type="EMBL" id="JAVDYE010000001">
    <property type="protein sequence ID" value="MDR7382063.1"/>
    <property type="molecule type" value="Genomic_DNA"/>
</dbReference>
<proteinExistence type="predicted"/>
<keyword evidence="2" id="KW-1185">Reference proteome</keyword>
<evidence type="ECO:0000313" key="1">
    <source>
        <dbReference type="EMBL" id="MDR7382063.1"/>
    </source>
</evidence>
<dbReference type="RefSeq" id="WP_274996389.1">
    <property type="nucleotide sequence ID" value="NZ_JAJQQP010000012.1"/>
</dbReference>
<sequence length="48" mass="5116">MRRARRGRGFVAALVAGAVVLLCANGAMVYFGYQASLDEQLGGVEQSR</sequence>
<accession>A0ABU2CL74</accession>
<dbReference type="Proteomes" id="UP001183585">
    <property type="component" value="Unassembled WGS sequence"/>
</dbReference>
<protein>
    <submittedName>
        <fullName evidence="1">Uncharacterized protein</fullName>
    </submittedName>
</protein>
<reference evidence="1 2" key="1">
    <citation type="submission" date="2023-07" db="EMBL/GenBank/DDBJ databases">
        <title>Sequencing the genomes of 1000 actinobacteria strains.</title>
        <authorList>
            <person name="Klenk H.-P."/>
        </authorList>
    </citation>
    <scope>NUCLEOTIDE SEQUENCE [LARGE SCALE GENOMIC DNA]</scope>
    <source>
        <strain evidence="1 2">DSM 45554</strain>
    </source>
</reference>
<comment type="caution">
    <text evidence="1">The sequence shown here is derived from an EMBL/GenBank/DDBJ whole genome shotgun (WGS) entry which is preliminary data.</text>
</comment>